<dbReference type="OrthoDB" id="6045352at2759"/>
<gene>
    <name evidence="3" type="primary">LOC106059151</name>
</gene>
<proteinExistence type="predicted"/>
<dbReference type="Proteomes" id="UP001165740">
    <property type="component" value="Chromosome 14"/>
</dbReference>
<evidence type="ECO:0000313" key="3">
    <source>
        <dbReference type="RefSeq" id="XP_055866352.1"/>
    </source>
</evidence>
<dbReference type="AlphaFoldDB" id="A0A9W2YUF0"/>
<evidence type="ECO:0000313" key="2">
    <source>
        <dbReference type="Proteomes" id="UP001165740"/>
    </source>
</evidence>
<keyword evidence="2" id="KW-1185">Reference proteome</keyword>
<dbReference type="RefSeq" id="XP_055866352.1">
    <property type="nucleotide sequence ID" value="XM_056010377.1"/>
</dbReference>
<dbReference type="GeneID" id="106059151"/>
<protein>
    <submittedName>
        <fullName evidence="3">Uncharacterized protein LOC106059151</fullName>
    </submittedName>
</protein>
<feature type="region of interest" description="Disordered" evidence="1">
    <location>
        <begin position="70"/>
        <end position="128"/>
    </location>
</feature>
<sequence length="418" mass="47998">MKWKIKKSIWVTKNSSMMFSKMFRKTKNQTDRKVSTKLITEKKSTDLCFPQDTCGLNVCLKDQTDLADFSSLGDENQDTDPHHFTSDQSKVQSDEIEGPLIGDHETQESEGGEADLHKHRGDCKKNPGHSQFIPVDTFTLKHLPKRYQDNDLYELIKLTADHTVRVSVTMSSPDRPKFWPKTTQPYPFSNMSERRNLRTGSGRVWHVNKFQDGVTQDGVTQHEDYTDYTKCGCRKCECSNSPSNVWWEFQVYTATHVVFDAIEANHTTLRLFYDREDSPVVSVDKVSVRNVIIEYDMCRLNCVTCDKILGNKLMGMWEHFKNVWMKVWNKYYASRSPHKLTFIVSHPHGCSKQVSVGQWKDKLEVGGRSKFTYTTCTCPGSSGAHVYCLGYDDWSWSELVHSGSLKSGLNYSGTGRVW</sequence>
<evidence type="ECO:0000256" key="1">
    <source>
        <dbReference type="SAM" id="MobiDB-lite"/>
    </source>
</evidence>
<name>A0A9W2YUF0_BIOGL</name>
<accession>A0A9W2YUF0</accession>
<reference evidence="3" key="1">
    <citation type="submission" date="2025-08" db="UniProtKB">
        <authorList>
            <consortium name="RefSeq"/>
        </authorList>
    </citation>
    <scope>IDENTIFICATION</scope>
</reference>
<organism evidence="2 3">
    <name type="scientific">Biomphalaria glabrata</name>
    <name type="common">Bloodfluke planorb</name>
    <name type="synonym">Freshwater snail</name>
    <dbReference type="NCBI Taxonomy" id="6526"/>
    <lineage>
        <taxon>Eukaryota</taxon>
        <taxon>Metazoa</taxon>
        <taxon>Spiralia</taxon>
        <taxon>Lophotrochozoa</taxon>
        <taxon>Mollusca</taxon>
        <taxon>Gastropoda</taxon>
        <taxon>Heterobranchia</taxon>
        <taxon>Euthyneura</taxon>
        <taxon>Panpulmonata</taxon>
        <taxon>Hygrophila</taxon>
        <taxon>Lymnaeoidea</taxon>
        <taxon>Planorbidae</taxon>
        <taxon>Biomphalaria</taxon>
    </lineage>
</organism>